<comment type="function">
    <text evidence="8">Catalyzes the conversion of 7,8-dihydroneopterin to 6-hydroxymethyl-7,8-dihydropterin.</text>
</comment>
<dbReference type="GO" id="GO:0004150">
    <property type="term" value="F:dihydroneopterin aldolase activity"/>
    <property type="evidence" value="ECO:0007669"/>
    <property type="project" value="UniProtKB-UniRule"/>
</dbReference>
<evidence type="ECO:0000313" key="11">
    <source>
        <dbReference type="Proteomes" id="UP000000249"/>
    </source>
</evidence>
<protein>
    <recommendedName>
        <fullName evidence="8">7,8-dihydroneopterin aldolase</fullName>
        <ecNumber evidence="8">4.1.2.25</ecNumber>
    </recommendedName>
</protein>
<evidence type="ECO:0000256" key="3">
    <source>
        <dbReference type="ARBA" id="ARBA00005013"/>
    </source>
</evidence>
<dbReference type="InterPro" id="IPR006157">
    <property type="entry name" value="FolB_dom"/>
</dbReference>
<dbReference type="EMBL" id="CP000627">
    <property type="protein sequence ID" value="ABQ20908.1"/>
    <property type="molecule type" value="Genomic_DNA"/>
</dbReference>
<dbReference type="InterPro" id="IPR043133">
    <property type="entry name" value="GTP-CH-I_C/QueF"/>
</dbReference>
<dbReference type="PATRIC" id="fig|345073.21.peg.531"/>
<dbReference type="PANTHER" id="PTHR42844">
    <property type="entry name" value="DIHYDRONEOPTERIN ALDOLASE 1-RELATED"/>
    <property type="match status" value="1"/>
</dbReference>
<dbReference type="InterPro" id="IPR006156">
    <property type="entry name" value="Dihydroneopterin_aldolase"/>
</dbReference>
<dbReference type="SMR" id="A0A0H3AII3"/>
<dbReference type="FunFam" id="3.30.1130.10:FF:000002">
    <property type="entry name" value="7,8-dihydroneopterin aldolase"/>
    <property type="match status" value="1"/>
</dbReference>
<evidence type="ECO:0000256" key="2">
    <source>
        <dbReference type="ARBA" id="ARBA00001353"/>
    </source>
</evidence>
<evidence type="ECO:0000256" key="7">
    <source>
        <dbReference type="ARBA" id="ARBA00023239"/>
    </source>
</evidence>
<evidence type="ECO:0000256" key="1">
    <source>
        <dbReference type="ARBA" id="ARBA00000693"/>
    </source>
</evidence>
<dbReference type="Gene3D" id="3.30.1130.10">
    <property type="match status" value="1"/>
</dbReference>
<dbReference type="NCBIfam" id="TIGR00525">
    <property type="entry name" value="folB"/>
    <property type="match status" value="1"/>
</dbReference>
<keyword evidence="6" id="KW-0413">Isomerase</keyword>
<comment type="catalytic activity">
    <reaction evidence="1">
        <text>7,8-dihydroneopterin = 7,8-dihydromonapterin</text>
        <dbReference type="Rhea" id="RHEA:45328"/>
        <dbReference type="ChEBI" id="CHEBI:17001"/>
        <dbReference type="ChEBI" id="CHEBI:71175"/>
        <dbReference type="EC" id="5.1.99.8"/>
    </reaction>
</comment>
<dbReference type="NCBIfam" id="TIGR00526">
    <property type="entry name" value="folB_dom"/>
    <property type="match status" value="1"/>
</dbReference>
<dbReference type="OrthoDB" id="9810587at2"/>
<organism evidence="10 11">
    <name type="scientific">Vibrio cholerae serotype O1 (strain ATCC 39541 / Classical Ogawa 395 / O395)</name>
    <dbReference type="NCBI Taxonomy" id="345073"/>
    <lineage>
        <taxon>Bacteria</taxon>
        <taxon>Pseudomonadati</taxon>
        <taxon>Pseudomonadota</taxon>
        <taxon>Gammaproteobacteria</taxon>
        <taxon>Vibrionales</taxon>
        <taxon>Vibrionaceae</taxon>
        <taxon>Vibrio</taxon>
    </lineage>
</organism>
<dbReference type="NCBIfam" id="NF008614">
    <property type="entry name" value="PRK11593.1"/>
    <property type="match status" value="1"/>
</dbReference>
<keyword evidence="5 8" id="KW-0289">Folate biosynthesis</keyword>
<dbReference type="GO" id="GO:0046654">
    <property type="term" value="P:tetrahydrofolate biosynthetic process"/>
    <property type="evidence" value="ECO:0007669"/>
    <property type="project" value="UniProtKB-UniRule"/>
</dbReference>
<dbReference type="SMART" id="SM00905">
    <property type="entry name" value="FolB"/>
    <property type="match status" value="1"/>
</dbReference>
<reference evidence="10 11" key="1">
    <citation type="submission" date="2007-03" db="EMBL/GenBank/DDBJ databases">
        <authorList>
            <person name="Heidelberg J."/>
        </authorList>
    </citation>
    <scope>NUCLEOTIDE SEQUENCE [LARGE SCALE GENOMIC DNA]</scope>
    <source>
        <strain evidence="11">ATCC 39541 / Classical Ogawa 395 / O395</strain>
    </source>
</reference>
<dbReference type="CDD" id="cd00534">
    <property type="entry name" value="DHNA_DHNTPE"/>
    <property type="match status" value="1"/>
</dbReference>
<dbReference type="GO" id="GO:0046656">
    <property type="term" value="P:folic acid biosynthetic process"/>
    <property type="evidence" value="ECO:0007669"/>
    <property type="project" value="UniProtKB-UniRule"/>
</dbReference>
<dbReference type="GO" id="GO:0016853">
    <property type="term" value="F:isomerase activity"/>
    <property type="evidence" value="ECO:0007669"/>
    <property type="project" value="UniProtKB-KW"/>
</dbReference>
<dbReference type="eggNOG" id="COG1539">
    <property type="taxonomic scope" value="Bacteria"/>
</dbReference>
<dbReference type="GO" id="GO:0005737">
    <property type="term" value="C:cytoplasm"/>
    <property type="evidence" value="ECO:0007669"/>
    <property type="project" value="TreeGrafter"/>
</dbReference>
<evidence type="ECO:0000256" key="5">
    <source>
        <dbReference type="ARBA" id="ARBA00022909"/>
    </source>
</evidence>
<evidence type="ECO:0000313" key="10">
    <source>
        <dbReference type="EMBL" id="ABQ20908.1"/>
    </source>
</evidence>
<comment type="catalytic activity">
    <reaction evidence="2 8">
        <text>7,8-dihydroneopterin = 6-hydroxymethyl-7,8-dihydropterin + glycolaldehyde</text>
        <dbReference type="Rhea" id="RHEA:10540"/>
        <dbReference type="ChEBI" id="CHEBI:17001"/>
        <dbReference type="ChEBI" id="CHEBI:17071"/>
        <dbReference type="ChEBI" id="CHEBI:44841"/>
        <dbReference type="EC" id="4.1.2.25"/>
    </reaction>
</comment>
<dbReference type="Proteomes" id="UP000000249">
    <property type="component" value="Chromosome 1"/>
</dbReference>
<comment type="similarity">
    <text evidence="4 8">Belongs to the DHNA family.</text>
</comment>
<comment type="pathway">
    <text evidence="3 8">Cofactor biosynthesis; tetrahydrofolate biosynthesis; 2-amino-4-hydroxy-6-hydroxymethyl-7,8-dihydropteridine diphosphate from 7,8-dihydroneopterin triphosphate: step 3/4.</text>
</comment>
<dbReference type="PANTHER" id="PTHR42844:SF1">
    <property type="entry name" value="DIHYDRONEOPTERIN ALDOLASE 1-RELATED"/>
    <property type="match status" value="1"/>
</dbReference>
<dbReference type="KEGG" id="vco:VC0395_A0052"/>
<gene>
    <name evidence="10" type="ordered locus">VC0395_A0052</name>
</gene>
<evidence type="ECO:0000256" key="8">
    <source>
        <dbReference type="RuleBase" id="RU362079"/>
    </source>
</evidence>
<dbReference type="AlphaFoldDB" id="A0A0H3AII3"/>
<feature type="domain" description="Dihydroneopterin aldolase/epimerase" evidence="9">
    <location>
        <begin position="16"/>
        <end position="126"/>
    </location>
</feature>
<dbReference type="KEGG" id="vcr:VC395_0541"/>
<evidence type="ECO:0000256" key="6">
    <source>
        <dbReference type="ARBA" id="ARBA00023235"/>
    </source>
</evidence>
<dbReference type="Pfam" id="PF02152">
    <property type="entry name" value="FolB"/>
    <property type="match status" value="1"/>
</dbReference>
<name>A0A0H3AII3_VIBC3</name>
<sequence>MGIRPVNRKRLSMDKVFIEQLEVITTIGVYDWEQQIKQKLVLDLEMAHDNRAAGKSDDVADALDYAQVSQAVLEHIEQGRFLLVERVAEEVAELIMTRFAVPWLRIRLTKPGAVPQAKGVGVIIERARG</sequence>
<accession>A0A0H3AII3</accession>
<evidence type="ECO:0000259" key="9">
    <source>
        <dbReference type="SMART" id="SM00905"/>
    </source>
</evidence>
<keyword evidence="7 8" id="KW-0456">Lyase</keyword>
<proteinExistence type="inferred from homology"/>
<dbReference type="SUPFAM" id="SSF55620">
    <property type="entry name" value="Tetrahydrobiopterin biosynthesis enzymes-like"/>
    <property type="match status" value="1"/>
</dbReference>
<evidence type="ECO:0000256" key="4">
    <source>
        <dbReference type="ARBA" id="ARBA00005708"/>
    </source>
</evidence>
<dbReference type="UniPathway" id="UPA00077">
    <property type="reaction ID" value="UER00154"/>
</dbReference>
<dbReference type="EC" id="4.1.2.25" evidence="8"/>